<dbReference type="GO" id="GO:0046677">
    <property type="term" value="P:response to antibiotic"/>
    <property type="evidence" value="ECO:0007669"/>
    <property type="project" value="InterPro"/>
</dbReference>
<dbReference type="InterPro" id="IPR003012">
    <property type="entry name" value="Tet_transcr_reg_TetR"/>
</dbReference>
<dbReference type="PANTHER" id="PTHR30055">
    <property type="entry name" value="HTH-TYPE TRANSCRIPTIONAL REGULATOR RUTR"/>
    <property type="match status" value="1"/>
</dbReference>
<evidence type="ECO:0000313" key="9">
    <source>
        <dbReference type="Proteomes" id="UP000464674"/>
    </source>
</evidence>
<keyword evidence="5" id="KW-0804">Transcription</keyword>
<keyword evidence="2" id="KW-0678">Repressor</keyword>
<dbReference type="GO" id="GO:0000976">
    <property type="term" value="F:transcription cis-regulatory region binding"/>
    <property type="evidence" value="ECO:0007669"/>
    <property type="project" value="TreeGrafter"/>
</dbReference>
<dbReference type="AlphaFoldDB" id="A0A857FRN3"/>
<dbReference type="PANTHER" id="PTHR30055:SF151">
    <property type="entry name" value="TRANSCRIPTIONAL REGULATORY PROTEIN"/>
    <property type="match status" value="1"/>
</dbReference>
<dbReference type="PRINTS" id="PR00455">
    <property type="entry name" value="HTHTETR"/>
</dbReference>
<feature type="DNA-binding region" description="H-T-H motif" evidence="6">
    <location>
        <begin position="27"/>
        <end position="46"/>
    </location>
</feature>
<evidence type="ECO:0000313" key="8">
    <source>
        <dbReference type="EMBL" id="QHC36796.1"/>
    </source>
</evidence>
<evidence type="ECO:0000256" key="1">
    <source>
        <dbReference type="ARBA" id="ARBA00002856"/>
    </source>
</evidence>
<dbReference type="PROSITE" id="PS50977">
    <property type="entry name" value="HTH_TETR_2"/>
    <property type="match status" value="1"/>
</dbReference>
<dbReference type="Pfam" id="PF02909">
    <property type="entry name" value="TetR_C_1"/>
    <property type="match status" value="1"/>
</dbReference>
<feature type="domain" description="HTH tetR-type" evidence="7">
    <location>
        <begin position="4"/>
        <end position="64"/>
    </location>
</feature>
<dbReference type="InterPro" id="IPR001647">
    <property type="entry name" value="HTH_TetR"/>
</dbReference>
<comment type="function">
    <text evidence="1">TetR is the repressor of the tetracycline resistance element; its N-terminal region forms a helix-turn-helix structure and binds DNA. Binding of tetracycline to TetR reduces the repressor affinity for the tetracycline resistance gene (tetA) promoter operator sites.</text>
</comment>
<evidence type="ECO:0000256" key="3">
    <source>
        <dbReference type="ARBA" id="ARBA00023015"/>
    </source>
</evidence>
<gene>
    <name evidence="8" type="ORF">FMA36_15930</name>
</gene>
<dbReference type="InterPro" id="IPR004111">
    <property type="entry name" value="Repressor_TetR_C"/>
</dbReference>
<dbReference type="Proteomes" id="UP000464674">
    <property type="component" value="Chromosome"/>
</dbReference>
<dbReference type="SUPFAM" id="SSF48498">
    <property type="entry name" value="Tetracyclin repressor-like, C-terminal domain"/>
    <property type="match status" value="1"/>
</dbReference>
<dbReference type="InterPro" id="IPR009057">
    <property type="entry name" value="Homeodomain-like_sf"/>
</dbReference>
<organism evidence="8 9">
    <name type="scientific">Komagataeibacter xylinus</name>
    <name type="common">Gluconacetobacter xylinus</name>
    <dbReference type="NCBI Taxonomy" id="28448"/>
    <lineage>
        <taxon>Bacteria</taxon>
        <taxon>Pseudomonadati</taxon>
        <taxon>Pseudomonadota</taxon>
        <taxon>Alphaproteobacteria</taxon>
        <taxon>Acetobacterales</taxon>
        <taxon>Acetobacteraceae</taxon>
        <taxon>Komagataeibacter</taxon>
    </lineage>
</organism>
<evidence type="ECO:0000256" key="5">
    <source>
        <dbReference type="ARBA" id="ARBA00023163"/>
    </source>
</evidence>
<reference evidence="8 9" key="1">
    <citation type="journal article" date="2020" name="Carbohydr. Polym.">
        <title>Characterization and optimization of production of bacterial cellulose from strain CGMCC 17276 based on whole-genome analysis.</title>
        <authorList>
            <person name="Lu T."/>
            <person name="Gao H."/>
            <person name="Liao B."/>
            <person name="Wu J."/>
            <person name="Zhang W."/>
            <person name="Huang J."/>
            <person name="Liu M."/>
            <person name="Huang J."/>
            <person name="Chang Z."/>
            <person name="Jin M."/>
            <person name="Yi Z."/>
            <person name="Jiang D."/>
        </authorList>
    </citation>
    <scope>NUCLEOTIDE SEQUENCE [LARGE SCALE GENOMIC DNA]</scope>
    <source>
        <strain evidence="8 9">CGMCC 17276</strain>
    </source>
</reference>
<evidence type="ECO:0000256" key="2">
    <source>
        <dbReference type="ARBA" id="ARBA00022491"/>
    </source>
</evidence>
<protein>
    <submittedName>
        <fullName evidence="8">TetR family transcriptional regulator</fullName>
    </submittedName>
</protein>
<dbReference type="GO" id="GO:0045892">
    <property type="term" value="P:negative regulation of DNA-templated transcription"/>
    <property type="evidence" value="ECO:0007669"/>
    <property type="project" value="InterPro"/>
</dbReference>
<dbReference type="OrthoDB" id="329481at2"/>
<dbReference type="RefSeq" id="WP_159263265.1">
    <property type="nucleotide sequence ID" value="NZ_CP041348.1"/>
</dbReference>
<dbReference type="PRINTS" id="PR00400">
    <property type="entry name" value="TETREPRESSOR"/>
</dbReference>
<dbReference type="InterPro" id="IPR050109">
    <property type="entry name" value="HTH-type_TetR-like_transc_reg"/>
</dbReference>
<dbReference type="EMBL" id="CP041348">
    <property type="protein sequence ID" value="QHC36796.1"/>
    <property type="molecule type" value="Genomic_DNA"/>
</dbReference>
<dbReference type="Pfam" id="PF00440">
    <property type="entry name" value="TetR_N"/>
    <property type="match status" value="1"/>
</dbReference>
<dbReference type="Gene3D" id="1.10.10.60">
    <property type="entry name" value="Homeodomain-like"/>
    <property type="match status" value="1"/>
</dbReference>
<dbReference type="GO" id="GO:0003700">
    <property type="term" value="F:DNA-binding transcription factor activity"/>
    <property type="evidence" value="ECO:0007669"/>
    <property type="project" value="TreeGrafter"/>
</dbReference>
<name>A0A857FRN3_KOMXY</name>
<evidence type="ECO:0000256" key="6">
    <source>
        <dbReference type="PROSITE-ProRule" id="PRU00335"/>
    </source>
</evidence>
<keyword evidence="3" id="KW-0805">Transcription regulation</keyword>
<keyword evidence="4 6" id="KW-0238">DNA-binding</keyword>
<dbReference type="Gene3D" id="1.10.357.10">
    <property type="entry name" value="Tetracycline Repressor, domain 2"/>
    <property type="match status" value="1"/>
</dbReference>
<proteinExistence type="predicted"/>
<dbReference type="InterPro" id="IPR036271">
    <property type="entry name" value="Tet_transcr_reg_TetR-rel_C_sf"/>
</dbReference>
<evidence type="ECO:0000259" key="7">
    <source>
        <dbReference type="PROSITE" id="PS50977"/>
    </source>
</evidence>
<accession>A0A857FRN3</accession>
<sequence length="218" mass="24597">MSAKIVREQVISSALQLLDKRGMEGLTMRKLADMLGVQVPSLYWHFANRDALCEAVADTLLEQVATTAVTGEKWPDMFFRIACEVRQALLAHRDGARFLARTYPLSDNVARISSQMISSLKDVGADDRTATWGTFSTLYFVIGFTIEEQAFAEKRPDHYQSPDFQSLLLRYPVAASAWHQIRQSDPHEGFHFGLKMSLQGLAHHLHPSEKERCDLSIS</sequence>
<dbReference type="SUPFAM" id="SSF46689">
    <property type="entry name" value="Homeodomain-like"/>
    <property type="match status" value="1"/>
</dbReference>
<evidence type="ECO:0000256" key="4">
    <source>
        <dbReference type="ARBA" id="ARBA00023125"/>
    </source>
</evidence>